<dbReference type="RefSeq" id="WP_012391045.1">
    <property type="nucleotide sequence ID" value="NC_010610.1"/>
</dbReference>
<evidence type="ECO:0000313" key="2">
    <source>
        <dbReference type="Proteomes" id="UP000001697"/>
    </source>
</evidence>
<evidence type="ECO:0000313" key="1">
    <source>
        <dbReference type="EMBL" id="BAG26995.1"/>
    </source>
</evidence>
<protein>
    <submittedName>
        <fullName evidence="1">Uncharacterized protein</fullName>
    </submittedName>
</protein>
<keyword evidence="2" id="KW-1185">Reference proteome</keyword>
<sequence>MGLFKSKEEKEQEKQAKMQQWLKDRNLEDLSEDDYTQVDRIKTELWGTGFLGALNNIAASDKDLQRNMQNILLGISEQNWLLIKQNDKLAKQNEEIIKLLKDKN</sequence>
<organism evidence="1 2">
    <name type="scientific">Limosilactobacillus fermentum (strain NBRC 3956 / LMG 18251)</name>
    <name type="common">Lactobacillus fermentum</name>
    <dbReference type="NCBI Taxonomy" id="334390"/>
    <lineage>
        <taxon>Bacteria</taxon>
        <taxon>Bacillati</taxon>
        <taxon>Bacillota</taxon>
        <taxon>Bacilli</taxon>
        <taxon>Lactobacillales</taxon>
        <taxon>Lactobacillaceae</taxon>
        <taxon>Limosilactobacillus</taxon>
    </lineage>
</organism>
<dbReference type="KEGG" id="lfe:LAF_0659"/>
<dbReference type="EMBL" id="AP008937">
    <property type="protein sequence ID" value="BAG26995.1"/>
    <property type="molecule type" value="Genomic_DNA"/>
</dbReference>
<accession>A0ABF7R284</accession>
<gene>
    <name evidence="1" type="ordered locus">LAF_0659</name>
</gene>
<name>A0ABF7R284_LIMF3</name>
<dbReference type="Proteomes" id="UP000001697">
    <property type="component" value="Chromosome"/>
</dbReference>
<proteinExistence type="predicted"/>
<reference evidence="1 2" key="1">
    <citation type="journal article" date="2008" name="DNA Res.">
        <title>Comparative genome analysis of Lactobacillus reuteri and Lactobacillus fermentum reveal a genomic island for reuterin and cobalamin production.</title>
        <authorList>
            <person name="Morita H."/>
            <person name="Toh H."/>
            <person name="Fukuda S."/>
            <person name="Horikawa H."/>
            <person name="Oshima K."/>
            <person name="Suzuki T."/>
            <person name="Murakami M."/>
            <person name="Hisamatsu S."/>
            <person name="Kato Y."/>
            <person name="Takizawa T."/>
            <person name="Fukuoka H."/>
            <person name="Yoshimura T."/>
            <person name="Itoh K."/>
            <person name="O'Sullivan D.J."/>
            <person name="McKay L.L."/>
            <person name="Ohno H."/>
            <person name="Kikuchi J."/>
            <person name="Masaoka T."/>
            <person name="Hattori M."/>
        </authorList>
    </citation>
    <scope>NUCLEOTIDE SEQUENCE [LARGE SCALE GENOMIC DNA]</scope>
    <source>
        <strain evidence="2">NBRC 3956 / LMG 18251</strain>
    </source>
</reference>
<dbReference type="AlphaFoldDB" id="A0ABF7R284"/>